<comment type="caution">
    <text evidence="2">The sequence shown here is derived from an EMBL/GenBank/DDBJ whole genome shotgun (WGS) entry which is preliminary data.</text>
</comment>
<evidence type="ECO:0000313" key="2">
    <source>
        <dbReference type="EMBL" id="KAA6450700.1"/>
    </source>
</evidence>
<feature type="transmembrane region" description="Helical" evidence="1">
    <location>
        <begin position="77"/>
        <end position="101"/>
    </location>
</feature>
<name>A0A5M8RTN1_9BACI</name>
<feature type="transmembrane region" description="Helical" evidence="1">
    <location>
        <begin position="53"/>
        <end position="71"/>
    </location>
</feature>
<dbReference type="AlphaFoldDB" id="A0A5M8RTN1"/>
<keyword evidence="1" id="KW-1133">Transmembrane helix</keyword>
<proteinExistence type="predicted"/>
<gene>
    <name evidence="2" type="ORF">DX927_07540</name>
</gene>
<evidence type="ECO:0000256" key="1">
    <source>
        <dbReference type="SAM" id="Phobius"/>
    </source>
</evidence>
<accession>A0A5M8RTN1</accession>
<protein>
    <submittedName>
        <fullName evidence="2">Uncharacterized protein</fullName>
    </submittedName>
</protein>
<organism evidence="2 3">
    <name type="scientific">Bacillus swezeyi</name>
    <dbReference type="NCBI Taxonomy" id="1925020"/>
    <lineage>
        <taxon>Bacteria</taxon>
        <taxon>Bacillati</taxon>
        <taxon>Bacillota</taxon>
        <taxon>Bacilli</taxon>
        <taxon>Bacillales</taxon>
        <taxon>Bacillaceae</taxon>
        <taxon>Bacillus</taxon>
    </lineage>
</organism>
<feature type="transmembrane region" description="Helical" evidence="1">
    <location>
        <begin position="12"/>
        <end position="32"/>
    </location>
</feature>
<reference evidence="2 3" key="1">
    <citation type="submission" date="2018-08" db="EMBL/GenBank/DDBJ databases">
        <title>Bacillus phenotypic plasticity.</title>
        <authorList>
            <person name="Hurtado E."/>
        </authorList>
    </citation>
    <scope>NUCLEOTIDE SEQUENCE [LARGE SCALE GENOMIC DNA]</scope>
    <source>
        <strain evidence="2 3">427</strain>
    </source>
</reference>
<evidence type="ECO:0000313" key="3">
    <source>
        <dbReference type="Proteomes" id="UP000324326"/>
    </source>
</evidence>
<keyword evidence="1" id="KW-0472">Membrane</keyword>
<sequence length="108" mass="12140">MTKFLLADLYIFGFVMLSRWSFSFDEIFGAAIQPYFNLRERFETLFFTNQRNILIALALGVLLSCTAYSLQHSLPSITIALLTITSFLIIGISGFLPACFLKPANSES</sequence>
<keyword evidence="1" id="KW-0812">Transmembrane</keyword>
<dbReference type="EMBL" id="QSND01000002">
    <property type="protein sequence ID" value="KAA6450700.1"/>
    <property type="molecule type" value="Genomic_DNA"/>
</dbReference>
<dbReference type="Proteomes" id="UP000324326">
    <property type="component" value="Unassembled WGS sequence"/>
</dbReference>